<dbReference type="PANTHER" id="PTHR21366:SF14">
    <property type="entry name" value="GLYOXALASE DOMAIN-CONTAINING PROTEIN 5"/>
    <property type="match status" value="1"/>
</dbReference>
<comment type="caution">
    <text evidence="2">The sequence shown here is derived from an EMBL/GenBank/DDBJ whole genome shotgun (WGS) entry which is preliminary data.</text>
</comment>
<dbReference type="InterPro" id="IPR004360">
    <property type="entry name" value="Glyas_Fos-R_dOase_dom"/>
</dbReference>
<evidence type="ECO:0000259" key="1">
    <source>
        <dbReference type="PROSITE" id="PS51819"/>
    </source>
</evidence>
<dbReference type="InterPro" id="IPR050383">
    <property type="entry name" value="GlyoxalaseI/FosfomycinResist"/>
</dbReference>
<dbReference type="InterPro" id="IPR029068">
    <property type="entry name" value="Glyas_Bleomycin-R_OHBP_Dase"/>
</dbReference>
<reference evidence="2 3" key="1">
    <citation type="submission" date="2018-08" db="EMBL/GenBank/DDBJ databases">
        <title>Comparative genomics of wild bee and flower associated Lactobacillus reveals potential adaptation to the bee host.</title>
        <authorList>
            <person name="Vuong H.Q."/>
            <person name="Mcfrederick Q.S."/>
        </authorList>
    </citation>
    <scope>NUCLEOTIDE SEQUENCE [LARGE SCALE GENOMIC DNA]</scope>
    <source>
        <strain evidence="2 3">HV_13</strain>
    </source>
</reference>
<gene>
    <name evidence="2" type="ORF">DY114_01140</name>
</gene>
<dbReference type="Proteomes" id="UP000777560">
    <property type="component" value="Unassembled WGS sequence"/>
</dbReference>
<dbReference type="InterPro" id="IPR037523">
    <property type="entry name" value="VOC_core"/>
</dbReference>
<keyword evidence="3" id="KW-1185">Reference proteome</keyword>
<dbReference type="CDD" id="cd07253">
    <property type="entry name" value="GLOD5"/>
    <property type="match status" value="1"/>
</dbReference>
<evidence type="ECO:0000313" key="3">
    <source>
        <dbReference type="Proteomes" id="UP000777560"/>
    </source>
</evidence>
<protein>
    <submittedName>
        <fullName evidence="2">VOC family protein</fullName>
    </submittedName>
</protein>
<dbReference type="PANTHER" id="PTHR21366">
    <property type="entry name" value="GLYOXALASE FAMILY PROTEIN"/>
    <property type="match status" value="1"/>
</dbReference>
<dbReference type="Gene3D" id="3.10.180.10">
    <property type="entry name" value="2,3-Dihydroxybiphenyl 1,2-Dioxygenase, domain 1"/>
    <property type="match status" value="1"/>
</dbReference>
<evidence type="ECO:0000313" key="2">
    <source>
        <dbReference type="EMBL" id="TPR26331.1"/>
    </source>
</evidence>
<accession>A0ABY2YYH7</accession>
<feature type="domain" description="VOC" evidence="1">
    <location>
        <begin position="5"/>
        <end position="128"/>
    </location>
</feature>
<dbReference type="RefSeq" id="WP_140925749.1">
    <property type="nucleotide sequence ID" value="NZ_QUAU01000001.1"/>
</dbReference>
<dbReference type="EMBL" id="QUAV01000001">
    <property type="protein sequence ID" value="TPR26331.1"/>
    <property type="molecule type" value="Genomic_DNA"/>
</dbReference>
<organism evidence="2 3">
    <name type="scientific">Apilactobacillus micheneri</name>
    <dbReference type="NCBI Taxonomy" id="1899430"/>
    <lineage>
        <taxon>Bacteria</taxon>
        <taxon>Bacillati</taxon>
        <taxon>Bacillota</taxon>
        <taxon>Bacilli</taxon>
        <taxon>Lactobacillales</taxon>
        <taxon>Lactobacillaceae</taxon>
        <taxon>Apilactobacillus</taxon>
    </lineage>
</organism>
<dbReference type="SUPFAM" id="SSF54593">
    <property type="entry name" value="Glyoxalase/Bleomycin resistance protein/Dihydroxybiphenyl dioxygenase"/>
    <property type="match status" value="1"/>
</dbReference>
<proteinExistence type="predicted"/>
<dbReference type="Pfam" id="PF00903">
    <property type="entry name" value="Glyoxalase"/>
    <property type="match status" value="1"/>
</dbReference>
<sequence length="132" mass="15106">MKIESIDHIVLTVNSIEKSLDFYTNVLNMQKVEFKKGKDKRYAIKFGNMKINLHETDHEFEPKADLPTPGSEDFCLITKTPIKEVIKELKNQNVKIIEGPEVNPGALGSIMSIYLRDPDKNLVEISNYKNIN</sequence>
<name>A0ABY2YYH7_9LACO</name>
<dbReference type="PROSITE" id="PS51819">
    <property type="entry name" value="VOC"/>
    <property type="match status" value="1"/>
</dbReference>